<evidence type="ECO:0000313" key="3">
    <source>
        <dbReference type="Proteomes" id="UP001410795"/>
    </source>
</evidence>
<gene>
    <name evidence="2" type="ORF">GCM10022202_31640</name>
</gene>
<dbReference type="InterPro" id="IPR011051">
    <property type="entry name" value="RmlC_Cupin_sf"/>
</dbReference>
<accession>A0ABP7BT28</accession>
<comment type="caution">
    <text evidence="2">The sequence shown here is derived from an EMBL/GenBank/DDBJ whole genome shotgun (WGS) entry which is preliminary data.</text>
</comment>
<dbReference type="Proteomes" id="UP001410795">
    <property type="component" value="Unassembled WGS sequence"/>
</dbReference>
<protein>
    <recommendedName>
        <fullName evidence="1">Cupin type-2 domain-containing protein</fullName>
    </recommendedName>
</protein>
<name>A0ABP7BT28_9MICO</name>
<evidence type="ECO:0000313" key="2">
    <source>
        <dbReference type="EMBL" id="GAA3667299.1"/>
    </source>
</evidence>
<dbReference type="EMBL" id="BAAAYV010000025">
    <property type="protein sequence ID" value="GAA3667299.1"/>
    <property type="molecule type" value="Genomic_DNA"/>
</dbReference>
<reference evidence="3" key="1">
    <citation type="journal article" date="2019" name="Int. J. Syst. Evol. Microbiol.">
        <title>The Global Catalogue of Microorganisms (GCM) 10K type strain sequencing project: providing services to taxonomists for standard genome sequencing and annotation.</title>
        <authorList>
            <consortium name="The Broad Institute Genomics Platform"/>
            <consortium name="The Broad Institute Genome Sequencing Center for Infectious Disease"/>
            <person name="Wu L."/>
            <person name="Ma J."/>
        </authorList>
    </citation>
    <scope>NUCLEOTIDE SEQUENCE [LARGE SCALE GENOMIC DNA]</scope>
    <source>
        <strain evidence="3">JCM 16546</strain>
    </source>
</reference>
<dbReference type="CDD" id="cd02209">
    <property type="entry name" value="cupin_XRE_C"/>
    <property type="match status" value="1"/>
</dbReference>
<proteinExistence type="predicted"/>
<dbReference type="Pfam" id="PF07883">
    <property type="entry name" value="Cupin_2"/>
    <property type="match status" value="1"/>
</dbReference>
<evidence type="ECO:0000259" key="1">
    <source>
        <dbReference type="Pfam" id="PF07883"/>
    </source>
</evidence>
<dbReference type="Gene3D" id="2.60.120.10">
    <property type="entry name" value="Jelly Rolls"/>
    <property type="match status" value="1"/>
</dbReference>
<feature type="domain" description="Cupin type-2" evidence="1">
    <location>
        <begin position="2"/>
        <end position="40"/>
    </location>
</feature>
<dbReference type="InterPro" id="IPR013096">
    <property type="entry name" value="Cupin_2"/>
</dbReference>
<sequence length="57" mass="6195">MRIELDGGAHLLAEGDSAFFAGGVPHRWWTDDAPARLLVVKETVRPGHGMGPSLQDR</sequence>
<keyword evidence="3" id="KW-1185">Reference proteome</keyword>
<dbReference type="SUPFAM" id="SSF51182">
    <property type="entry name" value="RmlC-like cupins"/>
    <property type="match status" value="1"/>
</dbReference>
<organism evidence="2 3">
    <name type="scientific">Microbacterium marinilacus</name>
    <dbReference type="NCBI Taxonomy" id="415209"/>
    <lineage>
        <taxon>Bacteria</taxon>
        <taxon>Bacillati</taxon>
        <taxon>Actinomycetota</taxon>
        <taxon>Actinomycetes</taxon>
        <taxon>Micrococcales</taxon>
        <taxon>Microbacteriaceae</taxon>
        <taxon>Microbacterium</taxon>
    </lineage>
</organism>
<dbReference type="InterPro" id="IPR014710">
    <property type="entry name" value="RmlC-like_jellyroll"/>
</dbReference>